<sequence>MFSKELNEQSSSKMIQSVPLPKDIWLEIALKCTSTQDCYNVLLLNKLTAALLKDSDCHVQLNKRKLSSLQAFCGGDATFLLTLVQGKSVLLGTGNNEYHQLGSPGSKNQKRFIPLTLPKEMVNVHSVRASHFLTVICGYDKSNHPMVIAYGDNIQSQIDSSSPFNTHQFTPIKLPEHMTQLKQLVTGCLHSIIYGHDKEHHIIVSVCGYNEYGQLGTGDTIRRNYFTQISVPEEMLCIDKICAGGYHNLISGQDKNGQLLIAACGANAHGQLGTSDELNRHQFTLVQLPEGIKKIADIKAGIRHSVILGLDENNKSIVLTCGTNHLGQLGLGEQPNANQFTPVSLPEGMQTVNLIGAGGYHTIICGKNQDNQPMVALCGYNEFGQLGTGNNTNQSVFTVIDLPEEIAAVDEVLAGERHTIIIGRTKTNQPILAGCGRNINGQLGAGDFKDKNTFCIIESFWYLRDHESNALTFFAKLKQNDARTQTMSFSLSAQ</sequence>
<proteinExistence type="predicted"/>
<protein>
    <submittedName>
        <fullName evidence="3">UVB-resistance protein UVR8</fullName>
    </submittedName>
</protein>
<dbReference type="PRINTS" id="PR00633">
    <property type="entry name" value="RCCNDNSATION"/>
</dbReference>
<dbReference type="Pfam" id="PF00415">
    <property type="entry name" value="RCC1"/>
    <property type="match status" value="3"/>
</dbReference>
<dbReference type="PANTHER" id="PTHR22870:SF408">
    <property type="entry name" value="OS09G0560450 PROTEIN"/>
    <property type="match status" value="1"/>
</dbReference>
<evidence type="ECO:0000313" key="4">
    <source>
        <dbReference type="Proteomes" id="UP000054985"/>
    </source>
</evidence>
<dbReference type="InterPro" id="IPR051210">
    <property type="entry name" value="Ub_ligase/GEF_domain"/>
</dbReference>
<dbReference type="EMBL" id="UGOG01000001">
    <property type="protein sequence ID" value="STX61899.1"/>
    <property type="molecule type" value="Genomic_DNA"/>
</dbReference>
<dbReference type="Proteomes" id="UP000054985">
    <property type="component" value="Unassembled WGS sequence"/>
</dbReference>
<dbReference type="Proteomes" id="UP000254040">
    <property type="component" value="Unassembled WGS sequence"/>
</dbReference>
<dbReference type="InterPro" id="IPR000408">
    <property type="entry name" value="Reg_chr_condens"/>
</dbReference>
<name>A0A378JXZ7_9GAMM</name>
<evidence type="ECO:0000313" key="3">
    <source>
        <dbReference type="EMBL" id="STX61899.1"/>
    </source>
</evidence>
<evidence type="ECO:0000313" key="5">
    <source>
        <dbReference type="Proteomes" id="UP000254040"/>
    </source>
</evidence>
<dbReference type="AlphaFoldDB" id="A0A378JXZ7"/>
<reference evidence="2 4" key="1">
    <citation type="submission" date="2015-11" db="EMBL/GenBank/DDBJ databases">
        <title>Genomic analysis of 38 Legionella species identifies large and diverse effector repertoires.</title>
        <authorList>
            <person name="Burstein D."/>
            <person name="Amaro F."/>
            <person name="Zusman T."/>
            <person name="Lifshitz Z."/>
            <person name="Cohen O."/>
            <person name="Gilbert J.A."/>
            <person name="Pupko T."/>
            <person name="Shuman H.A."/>
            <person name="Segal G."/>
        </authorList>
    </citation>
    <scope>NUCLEOTIDE SEQUENCE [LARGE SCALE GENOMIC DNA]</scope>
    <source>
        <strain evidence="2 4">ATCC 43877</strain>
    </source>
</reference>
<dbReference type="STRING" id="39962.Lmor_2721"/>
<keyword evidence="4" id="KW-1185">Reference proteome</keyword>
<dbReference type="PANTHER" id="PTHR22870">
    <property type="entry name" value="REGULATOR OF CHROMOSOME CONDENSATION"/>
    <property type="match status" value="1"/>
</dbReference>
<organism evidence="3 5">
    <name type="scientific">Legionella moravica</name>
    <dbReference type="NCBI Taxonomy" id="39962"/>
    <lineage>
        <taxon>Bacteria</taxon>
        <taxon>Pseudomonadati</taxon>
        <taxon>Pseudomonadota</taxon>
        <taxon>Gammaproteobacteria</taxon>
        <taxon>Legionellales</taxon>
        <taxon>Legionellaceae</taxon>
        <taxon>Legionella</taxon>
    </lineage>
</organism>
<gene>
    <name evidence="2" type="ORF">Lmor_2721</name>
    <name evidence="3" type="ORF">NCTC12239_00817</name>
</gene>
<dbReference type="EMBL" id="LNYN01000040">
    <property type="protein sequence ID" value="KTD31224.1"/>
    <property type="molecule type" value="Genomic_DNA"/>
</dbReference>
<dbReference type="PROSITE" id="PS50012">
    <property type="entry name" value="RCC1_3"/>
    <property type="match status" value="3"/>
</dbReference>
<dbReference type="OrthoDB" id="5645144at2"/>
<keyword evidence="1" id="KW-0677">Repeat</keyword>
<accession>A0A378JXZ7</accession>
<dbReference type="Gene3D" id="2.130.10.30">
    <property type="entry name" value="Regulator of chromosome condensation 1/beta-lactamase-inhibitor protein II"/>
    <property type="match status" value="2"/>
</dbReference>
<dbReference type="RefSeq" id="WP_028383927.1">
    <property type="nucleotide sequence ID" value="NZ_CAAAJG010000023.1"/>
</dbReference>
<evidence type="ECO:0000313" key="2">
    <source>
        <dbReference type="EMBL" id="KTD31224.1"/>
    </source>
</evidence>
<dbReference type="InterPro" id="IPR009091">
    <property type="entry name" value="RCC1/BLIP-II"/>
</dbReference>
<evidence type="ECO:0000256" key="1">
    <source>
        <dbReference type="ARBA" id="ARBA00022737"/>
    </source>
</evidence>
<dbReference type="SUPFAM" id="SSF50985">
    <property type="entry name" value="RCC1/BLIP-II"/>
    <property type="match status" value="1"/>
</dbReference>
<reference evidence="3 5" key="2">
    <citation type="submission" date="2018-06" db="EMBL/GenBank/DDBJ databases">
        <authorList>
            <consortium name="Pathogen Informatics"/>
            <person name="Doyle S."/>
        </authorList>
    </citation>
    <scope>NUCLEOTIDE SEQUENCE [LARGE SCALE GENOMIC DNA]</scope>
    <source>
        <strain evidence="3 5">NCTC12239</strain>
    </source>
</reference>